<accession>A0ABT5ZTY7</accession>
<dbReference type="EMBL" id="JARJBC010000024">
    <property type="protein sequence ID" value="MDF3293287.1"/>
    <property type="molecule type" value="Genomic_DNA"/>
</dbReference>
<proteinExistence type="predicted"/>
<keyword evidence="2" id="KW-1185">Reference proteome</keyword>
<dbReference type="RefSeq" id="WP_276096225.1">
    <property type="nucleotide sequence ID" value="NZ_JARJBC010000024.1"/>
</dbReference>
<dbReference type="InterPro" id="IPR036079">
    <property type="entry name" value="ATPase_csu/dsu_sf"/>
</dbReference>
<dbReference type="SUPFAM" id="SSF103486">
    <property type="entry name" value="V-type ATP synthase subunit C"/>
    <property type="match status" value="1"/>
</dbReference>
<protein>
    <recommendedName>
        <fullName evidence="3">V-type ATPase subunit</fullName>
    </recommendedName>
</protein>
<dbReference type="Gene3D" id="1.10.132.50">
    <property type="entry name" value="ATP synthase (C/AC39) subunit, domain 3"/>
    <property type="match status" value="1"/>
</dbReference>
<dbReference type="Proteomes" id="UP001216579">
    <property type="component" value="Unassembled WGS sequence"/>
</dbReference>
<evidence type="ECO:0000313" key="1">
    <source>
        <dbReference type="EMBL" id="MDF3293287.1"/>
    </source>
</evidence>
<reference evidence="1 2" key="1">
    <citation type="submission" date="2023-03" db="EMBL/GenBank/DDBJ databases">
        <title>Draft genome sequence of Streptomyces sp. RB6PN23 isolated from peat swamp forest in Thailand.</title>
        <authorList>
            <person name="Klaysubun C."/>
            <person name="Duangmal K."/>
        </authorList>
    </citation>
    <scope>NUCLEOTIDE SEQUENCE [LARGE SCALE GENOMIC DNA]</scope>
    <source>
        <strain evidence="1 2">RB6PN23</strain>
    </source>
</reference>
<comment type="caution">
    <text evidence="1">The sequence shown here is derived from an EMBL/GenBank/DDBJ whole genome shotgun (WGS) entry which is preliminary data.</text>
</comment>
<gene>
    <name evidence="1" type="ORF">P3G67_29580</name>
</gene>
<evidence type="ECO:0008006" key="3">
    <source>
        <dbReference type="Google" id="ProtNLM"/>
    </source>
</evidence>
<sequence length="307" mass="32932">MSAGWVAGVTRARAMLSRRVGASGARQVAAAEDLGEALRYLTATPYRKYLQAGGTLTDAQRAVMATLLWHLRVLAGWQPREGVAAVRLLAAGFEIANVEDHLRTLPGELPPEPYRLGALATAWPRLARTGGPDELRAALTASAWGDPGGSSPAQVATGMRIAAASRTAAAVPSAARWAAGRAALLVARELFVGARELTEPTARRASRLLGPTAMAARTFPEFRERLPHTARWAVRDVADADGLWRAETDWWTRIEQDGFELLRDSRFDASSVVGTVAVLSTDAWRVRAGLEMASRGGQPMEAFDALV</sequence>
<organism evidence="1 2">
    <name type="scientific">Streptomyces silvisoli</name>
    <dbReference type="NCBI Taxonomy" id="3034235"/>
    <lineage>
        <taxon>Bacteria</taxon>
        <taxon>Bacillati</taxon>
        <taxon>Actinomycetota</taxon>
        <taxon>Actinomycetes</taxon>
        <taxon>Kitasatosporales</taxon>
        <taxon>Streptomycetaceae</taxon>
        <taxon>Streptomyces</taxon>
    </lineage>
</organism>
<name>A0ABT5ZTY7_9ACTN</name>
<evidence type="ECO:0000313" key="2">
    <source>
        <dbReference type="Proteomes" id="UP001216579"/>
    </source>
</evidence>
<dbReference type="InterPro" id="IPR044911">
    <property type="entry name" value="V-type_ATPase_csu/dsu_dom_3"/>
</dbReference>